<evidence type="ECO:0000313" key="1">
    <source>
        <dbReference type="EMBL" id="MDP9838982.1"/>
    </source>
</evidence>
<reference evidence="1 2" key="1">
    <citation type="submission" date="2023-07" db="EMBL/GenBank/DDBJ databases">
        <title>Sorghum-associated microbial communities from plants grown in Nebraska, USA.</title>
        <authorList>
            <person name="Schachtman D."/>
        </authorList>
    </citation>
    <scope>NUCLEOTIDE SEQUENCE [LARGE SCALE GENOMIC DNA]</scope>
    <source>
        <strain evidence="1 2">DS1307</strain>
    </source>
</reference>
<name>A0ABT9PWX7_9HYPH</name>
<dbReference type="EMBL" id="JAUSRF010000012">
    <property type="protein sequence ID" value="MDP9838982.1"/>
    <property type="molecule type" value="Genomic_DNA"/>
</dbReference>
<gene>
    <name evidence="1" type="ORF">J2T09_003754</name>
</gene>
<protein>
    <recommendedName>
        <fullName evidence="3">PilZ domain-containing protein</fullName>
    </recommendedName>
</protein>
<organism evidence="1 2">
    <name type="scientific">Neorhizobium huautlense</name>
    <dbReference type="NCBI Taxonomy" id="67774"/>
    <lineage>
        <taxon>Bacteria</taxon>
        <taxon>Pseudomonadati</taxon>
        <taxon>Pseudomonadota</taxon>
        <taxon>Alphaproteobacteria</taxon>
        <taxon>Hyphomicrobiales</taxon>
        <taxon>Rhizobiaceae</taxon>
        <taxon>Rhizobium/Agrobacterium group</taxon>
        <taxon>Neorhizobium</taxon>
    </lineage>
</organism>
<evidence type="ECO:0008006" key="3">
    <source>
        <dbReference type="Google" id="ProtNLM"/>
    </source>
</evidence>
<sequence length="146" mass="16327">MRPQKPRNYLAQFYSANDNALPRMRKANILARAIYPKTGVKSFATMQIRIVGLHEKGAIIQAKAIEFLPEHFYICLGAGEIFFTCAQKNIIKGEMIVAFSEAEDSFFIEALSRLVLPLASLSSIRDACPPVVQARMRGNRRPAVTI</sequence>
<dbReference type="RefSeq" id="WP_306837364.1">
    <property type="nucleotide sequence ID" value="NZ_JAUSRF010000012.1"/>
</dbReference>
<evidence type="ECO:0000313" key="2">
    <source>
        <dbReference type="Proteomes" id="UP001241472"/>
    </source>
</evidence>
<comment type="caution">
    <text evidence="1">The sequence shown here is derived from an EMBL/GenBank/DDBJ whole genome shotgun (WGS) entry which is preliminary data.</text>
</comment>
<accession>A0ABT9PWX7</accession>
<proteinExistence type="predicted"/>
<keyword evidence="2" id="KW-1185">Reference proteome</keyword>
<dbReference type="Proteomes" id="UP001241472">
    <property type="component" value="Unassembled WGS sequence"/>
</dbReference>